<feature type="transmembrane region" description="Helical" evidence="5">
    <location>
        <begin position="386"/>
        <end position="403"/>
    </location>
</feature>
<accession>A0A081K9E4</accession>
<evidence type="ECO:0000313" key="7">
    <source>
        <dbReference type="EMBL" id="KEI70770.1"/>
    </source>
</evidence>
<dbReference type="eggNOG" id="COG3307">
    <property type="taxonomic scope" value="Bacteria"/>
</dbReference>
<dbReference type="InterPro" id="IPR007016">
    <property type="entry name" value="O-antigen_ligase-rel_domated"/>
</dbReference>
<feature type="transmembrane region" description="Helical" evidence="5">
    <location>
        <begin position="203"/>
        <end position="221"/>
    </location>
</feature>
<dbReference type="STRING" id="305900.GV64_08445"/>
<feature type="transmembrane region" description="Helical" evidence="5">
    <location>
        <begin position="128"/>
        <end position="148"/>
    </location>
</feature>
<feature type="transmembrane region" description="Helical" evidence="5">
    <location>
        <begin position="293"/>
        <end position="313"/>
    </location>
</feature>
<feature type="transmembrane region" description="Helical" evidence="5">
    <location>
        <begin position="268"/>
        <end position="286"/>
    </location>
</feature>
<feature type="transmembrane region" description="Helical" evidence="5">
    <location>
        <begin position="155"/>
        <end position="183"/>
    </location>
</feature>
<keyword evidence="8" id="KW-1185">Reference proteome</keyword>
<evidence type="ECO:0000256" key="5">
    <source>
        <dbReference type="SAM" id="Phobius"/>
    </source>
</evidence>
<keyword evidence="4 5" id="KW-0472">Membrane</keyword>
<keyword evidence="2 5" id="KW-0812">Transmembrane</keyword>
<dbReference type="GO" id="GO:0016020">
    <property type="term" value="C:membrane"/>
    <property type="evidence" value="ECO:0007669"/>
    <property type="project" value="UniProtKB-SubCell"/>
</dbReference>
<dbReference type="PANTHER" id="PTHR37422:SF13">
    <property type="entry name" value="LIPOPOLYSACCHARIDE BIOSYNTHESIS PROTEIN PA4999-RELATED"/>
    <property type="match status" value="1"/>
</dbReference>
<keyword evidence="3 5" id="KW-1133">Transmembrane helix</keyword>
<evidence type="ECO:0000259" key="6">
    <source>
        <dbReference type="Pfam" id="PF04932"/>
    </source>
</evidence>
<dbReference type="Proteomes" id="UP000027997">
    <property type="component" value="Unassembled WGS sequence"/>
</dbReference>
<protein>
    <recommendedName>
        <fullName evidence="6">O-antigen ligase-related domain-containing protein</fullName>
    </recommendedName>
</protein>
<feature type="transmembrane region" description="Helical" evidence="5">
    <location>
        <begin position="65"/>
        <end position="81"/>
    </location>
</feature>
<comment type="subcellular location">
    <subcellularLocation>
        <location evidence="1">Membrane</location>
        <topology evidence="1">Multi-pass membrane protein</topology>
    </subcellularLocation>
</comment>
<evidence type="ECO:0000256" key="2">
    <source>
        <dbReference type="ARBA" id="ARBA00022692"/>
    </source>
</evidence>
<reference evidence="7 8" key="1">
    <citation type="submission" date="2014-06" db="EMBL/GenBank/DDBJ databases">
        <title>Whole Genome Sequences of Three Symbiotic Endozoicomonas Bacteria.</title>
        <authorList>
            <person name="Neave M.J."/>
            <person name="Apprill A."/>
            <person name="Voolstra C.R."/>
        </authorList>
    </citation>
    <scope>NUCLEOTIDE SEQUENCE [LARGE SCALE GENOMIC DNA]</scope>
    <source>
        <strain evidence="7 8">DSM 22380</strain>
    </source>
</reference>
<feature type="transmembrane region" description="Helical" evidence="5">
    <location>
        <begin position="447"/>
        <end position="464"/>
    </location>
</feature>
<dbReference type="AlphaFoldDB" id="A0A081K9E4"/>
<feature type="transmembrane region" description="Helical" evidence="5">
    <location>
        <begin position="9"/>
        <end position="25"/>
    </location>
</feature>
<gene>
    <name evidence="7" type="ORF">GV64_08445</name>
</gene>
<feature type="transmembrane region" description="Helical" evidence="5">
    <location>
        <begin position="31"/>
        <end position="53"/>
    </location>
</feature>
<name>A0A081K9E4_9GAMM</name>
<feature type="transmembrane region" description="Helical" evidence="5">
    <location>
        <begin position="242"/>
        <end position="262"/>
    </location>
</feature>
<evidence type="ECO:0000313" key="8">
    <source>
        <dbReference type="Proteomes" id="UP000027997"/>
    </source>
</evidence>
<feature type="transmembrane region" description="Helical" evidence="5">
    <location>
        <begin position="415"/>
        <end position="435"/>
    </location>
</feature>
<evidence type="ECO:0000256" key="1">
    <source>
        <dbReference type="ARBA" id="ARBA00004141"/>
    </source>
</evidence>
<proteinExistence type="predicted"/>
<evidence type="ECO:0000256" key="4">
    <source>
        <dbReference type="ARBA" id="ARBA00023136"/>
    </source>
</evidence>
<dbReference type="InterPro" id="IPR051533">
    <property type="entry name" value="WaaL-like"/>
</dbReference>
<feature type="domain" description="O-antigen ligase-related" evidence="6">
    <location>
        <begin position="252"/>
        <end position="394"/>
    </location>
</feature>
<dbReference type="PANTHER" id="PTHR37422">
    <property type="entry name" value="TEICHURONIC ACID BIOSYNTHESIS PROTEIN TUAE"/>
    <property type="match status" value="1"/>
</dbReference>
<dbReference type="EMBL" id="JOJP01000001">
    <property type="protein sequence ID" value="KEI70770.1"/>
    <property type="molecule type" value="Genomic_DNA"/>
</dbReference>
<dbReference type="Pfam" id="PF04932">
    <property type="entry name" value="Wzy_C"/>
    <property type="match status" value="1"/>
</dbReference>
<sequence length="471" mass="52082">MSDSRFSRILFYCLLLIIAWLPLPYGSKPEWAMGILQVSIFMLSAVWLVGYGVGQLSVTTAFRKGIPVVVGLVLVAFWVWIQSLPLPAHIVQQLSPEAWAIQLEAAHALSLAVPEYLYLSLDPFASQVHALLSLAYALLFALVLLLVNNPKRLRVIAWVFVIAGAFQALFGSLSTLSGAEVLLFGPKETGQGVASGTFINRNNFSGCLEMTLAVGMGLLLGQLNERRAHDWQEFWRQTLQTLLSSKVILRTAIAIMVVGLVMGRSRMGNTAFFSSLMITGVLYVICRKKLSRGVIILFVSLFVIDTIIVSQWFGLEEVVERLERTNVEMEARSDVNPQTLGAIPDFSLTGSGAGSFYTTLPQYHDGTWRGFFDLAHNDFLQFPLEFGLPAAALLALMVLLSIWQAVQAMRLRRNLLMVGMGFSSFMGVLAIMIHSSVDFNLQIPSNAAYFICMMALAWLARYLPTVGRVRG</sequence>
<organism evidence="7 8">
    <name type="scientific">Endozoicomonas elysicola</name>
    <dbReference type="NCBI Taxonomy" id="305900"/>
    <lineage>
        <taxon>Bacteria</taxon>
        <taxon>Pseudomonadati</taxon>
        <taxon>Pseudomonadota</taxon>
        <taxon>Gammaproteobacteria</taxon>
        <taxon>Oceanospirillales</taxon>
        <taxon>Endozoicomonadaceae</taxon>
        <taxon>Endozoicomonas</taxon>
    </lineage>
</organism>
<comment type="caution">
    <text evidence="7">The sequence shown here is derived from an EMBL/GenBank/DDBJ whole genome shotgun (WGS) entry which is preliminary data.</text>
</comment>
<evidence type="ECO:0000256" key="3">
    <source>
        <dbReference type="ARBA" id="ARBA00022989"/>
    </source>
</evidence>